<organism evidence="2 3">
    <name type="scientific">Trypanosoma vivax (strain Y486)</name>
    <dbReference type="NCBI Taxonomy" id="1055687"/>
    <lineage>
        <taxon>Eukaryota</taxon>
        <taxon>Discoba</taxon>
        <taxon>Euglenozoa</taxon>
        <taxon>Kinetoplastea</taxon>
        <taxon>Metakinetoplastina</taxon>
        <taxon>Trypanosomatida</taxon>
        <taxon>Trypanosomatidae</taxon>
        <taxon>Trypanosoma</taxon>
        <taxon>Duttonella</taxon>
    </lineage>
</organism>
<gene>
    <name evidence="2" type="ORF">TvY486_0025660</name>
</gene>
<evidence type="ECO:0000313" key="2">
    <source>
        <dbReference type="EMBL" id="CCD19848.1"/>
    </source>
</evidence>
<dbReference type="Proteomes" id="UP000009027">
    <property type="component" value="Unassembled WGS sequence"/>
</dbReference>
<sequence>MAPNTGSSGNKGFAVASGDEIVALANDMMWLCNLVDGIGSTGCGKSSNGVCACAYRGATAAGKSGWHGMKASGQGANPTQIETNNWPITKGICDTRGKEGAKQNAEDISTHMIAALATLRTRLRPGNAATENPTNTYCLGQAGNQGCSATSTQQEACVCYAKATAEKTGGLPGWAPTAVEIAARMREAAQLESKIRSLSEEAHLPRRRHTSDGTNTWKHSRRLGKRLRETPKEETQRPATKQAATQGTHKVKTARQGPRLRETKAGKGKVHANVTERTRPGTKTQKRARTQQQRARLFGRQPHAWRS</sequence>
<accession>F9WQM0</accession>
<dbReference type="AlphaFoldDB" id="F9WQM0"/>
<proteinExistence type="predicted"/>
<reference evidence="2 3" key="1">
    <citation type="journal article" date="2012" name="Proc. Natl. Acad. Sci. U.S.A.">
        <title>Antigenic diversity is generated by distinct evolutionary mechanisms in African trypanosome species.</title>
        <authorList>
            <person name="Jackson A.P."/>
            <person name="Berry A."/>
            <person name="Aslett M."/>
            <person name="Allison H.C."/>
            <person name="Burton P."/>
            <person name="Vavrova-Anderson J."/>
            <person name="Brown R."/>
            <person name="Browne H."/>
            <person name="Corton N."/>
            <person name="Hauser H."/>
            <person name="Gamble J."/>
            <person name="Gilderthorp R."/>
            <person name="Marcello L."/>
            <person name="McQuillan J."/>
            <person name="Otto T.D."/>
            <person name="Quail M.A."/>
            <person name="Sanders M.J."/>
            <person name="van Tonder A."/>
            <person name="Ginger M.L."/>
            <person name="Field M.C."/>
            <person name="Barry J.D."/>
            <person name="Hertz-Fowler C."/>
            <person name="Berriman M."/>
        </authorList>
    </citation>
    <scope>NUCLEOTIDE SEQUENCE</scope>
    <source>
        <strain evidence="2 3">Y486</strain>
    </source>
</reference>
<feature type="region of interest" description="Disordered" evidence="1">
    <location>
        <begin position="196"/>
        <end position="307"/>
    </location>
</feature>
<feature type="compositionally biased region" description="Basic and acidic residues" evidence="1">
    <location>
        <begin position="226"/>
        <end position="236"/>
    </location>
</feature>
<name>F9WQM0_TRYVY</name>
<keyword evidence="3" id="KW-1185">Reference proteome</keyword>
<evidence type="ECO:0000256" key="1">
    <source>
        <dbReference type="SAM" id="MobiDB-lite"/>
    </source>
</evidence>
<protein>
    <submittedName>
        <fullName evidence="2">Uncharacterized protein</fullName>
    </submittedName>
</protein>
<dbReference type="EMBL" id="CAEX01004252">
    <property type="protein sequence ID" value="CCD19848.1"/>
    <property type="molecule type" value="Genomic_DNA"/>
</dbReference>
<evidence type="ECO:0000313" key="3">
    <source>
        <dbReference type="Proteomes" id="UP000009027"/>
    </source>
</evidence>
<feature type="compositionally biased region" description="Polar residues" evidence="1">
    <location>
        <begin position="237"/>
        <end position="248"/>
    </location>
</feature>
<dbReference type="VEuPathDB" id="TriTrypDB:TvY486_0025660"/>